<feature type="domain" description="Protein kinase" evidence="6">
    <location>
        <begin position="70"/>
        <end position="337"/>
    </location>
</feature>
<dbReference type="PANTHER" id="PTHR43289">
    <property type="entry name" value="MITOGEN-ACTIVATED PROTEIN KINASE KINASE KINASE 20-RELATED"/>
    <property type="match status" value="1"/>
</dbReference>
<reference evidence="7 8" key="1">
    <citation type="submission" date="2019-02" db="EMBL/GenBank/DDBJ databases">
        <title>Deep-cultivation of Planctomycetes and their phenomic and genomic characterization uncovers novel biology.</title>
        <authorList>
            <person name="Wiegand S."/>
            <person name="Jogler M."/>
            <person name="Boedeker C."/>
            <person name="Pinto D."/>
            <person name="Vollmers J."/>
            <person name="Rivas-Marin E."/>
            <person name="Kohn T."/>
            <person name="Peeters S.H."/>
            <person name="Heuer A."/>
            <person name="Rast P."/>
            <person name="Oberbeckmann S."/>
            <person name="Bunk B."/>
            <person name="Jeske O."/>
            <person name="Meyerdierks A."/>
            <person name="Storesund J.E."/>
            <person name="Kallscheuer N."/>
            <person name="Luecker S."/>
            <person name="Lage O.M."/>
            <person name="Pohl T."/>
            <person name="Merkel B.J."/>
            <person name="Hornburger P."/>
            <person name="Mueller R.-W."/>
            <person name="Bruemmer F."/>
            <person name="Labrenz M."/>
            <person name="Spormann A.M."/>
            <person name="Op den Camp H."/>
            <person name="Overmann J."/>
            <person name="Amann R."/>
            <person name="Jetten M.S.M."/>
            <person name="Mascher T."/>
            <person name="Medema M.H."/>
            <person name="Devos D.P."/>
            <person name="Kaster A.-K."/>
            <person name="Ovreas L."/>
            <person name="Rohde M."/>
            <person name="Galperin M.Y."/>
            <person name="Jogler C."/>
        </authorList>
    </citation>
    <scope>NUCLEOTIDE SEQUENCE [LARGE SCALE GENOMIC DNA]</scope>
    <source>
        <strain evidence="7 8">Pan216</strain>
    </source>
</reference>
<keyword evidence="8" id="KW-1185">Reference proteome</keyword>
<dbReference type="KEGG" id="knv:Pan216_45270"/>
<organism evidence="7 8">
    <name type="scientific">Kolteria novifilia</name>
    <dbReference type="NCBI Taxonomy" id="2527975"/>
    <lineage>
        <taxon>Bacteria</taxon>
        <taxon>Pseudomonadati</taxon>
        <taxon>Planctomycetota</taxon>
        <taxon>Planctomycetia</taxon>
        <taxon>Kolteriales</taxon>
        <taxon>Kolteriaceae</taxon>
        <taxon>Kolteria</taxon>
    </lineage>
</organism>
<dbReference type="EMBL" id="CP036279">
    <property type="protein sequence ID" value="QDU63646.1"/>
    <property type="molecule type" value="Genomic_DNA"/>
</dbReference>
<evidence type="ECO:0000256" key="3">
    <source>
        <dbReference type="ARBA" id="ARBA00022777"/>
    </source>
</evidence>
<name>A0A518B9I8_9BACT</name>
<dbReference type="EC" id="2.7.11.1" evidence="7"/>
<evidence type="ECO:0000259" key="6">
    <source>
        <dbReference type="PROSITE" id="PS50011"/>
    </source>
</evidence>
<keyword evidence="1 7" id="KW-0808">Transferase</keyword>
<dbReference type="Pfam" id="PF00069">
    <property type="entry name" value="Pkinase"/>
    <property type="match status" value="1"/>
</dbReference>
<keyword evidence="4" id="KW-0067">ATP-binding</keyword>
<dbReference type="InterPro" id="IPR008271">
    <property type="entry name" value="Ser/Thr_kinase_AS"/>
</dbReference>
<keyword evidence="2" id="KW-0547">Nucleotide-binding</keyword>
<dbReference type="PROSITE" id="PS50011">
    <property type="entry name" value="PROTEIN_KINASE_DOM"/>
    <property type="match status" value="1"/>
</dbReference>
<dbReference type="SMART" id="SM00220">
    <property type="entry name" value="S_TKc"/>
    <property type="match status" value="1"/>
</dbReference>
<protein>
    <submittedName>
        <fullName evidence="7">Serine/threonine-protein kinase PrkC</fullName>
        <ecNumber evidence="7">2.7.11.1</ecNumber>
    </submittedName>
</protein>
<evidence type="ECO:0000313" key="7">
    <source>
        <dbReference type="EMBL" id="QDU63646.1"/>
    </source>
</evidence>
<dbReference type="OrthoDB" id="6111975at2"/>
<dbReference type="RefSeq" id="WP_145261273.1">
    <property type="nucleotide sequence ID" value="NZ_CP036279.1"/>
</dbReference>
<evidence type="ECO:0000256" key="1">
    <source>
        <dbReference type="ARBA" id="ARBA00022679"/>
    </source>
</evidence>
<evidence type="ECO:0000256" key="5">
    <source>
        <dbReference type="SAM" id="MobiDB-lite"/>
    </source>
</evidence>
<gene>
    <name evidence="7" type="primary">prkC_17</name>
    <name evidence="7" type="ORF">Pan216_45270</name>
</gene>
<dbReference type="InterPro" id="IPR011009">
    <property type="entry name" value="Kinase-like_dom_sf"/>
</dbReference>
<evidence type="ECO:0000256" key="2">
    <source>
        <dbReference type="ARBA" id="ARBA00022741"/>
    </source>
</evidence>
<accession>A0A518B9I8</accession>
<dbReference type="GO" id="GO:0005524">
    <property type="term" value="F:ATP binding"/>
    <property type="evidence" value="ECO:0007669"/>
    <property type="project" value="UniProtKB-KW"/>
</dbReference>
<dbReference type="PANTHER" id="PTHR43289:SF6">
    <property type="entry name" value="SERINE_THREONINE-PROTEIN KINASE NEKL-3"/>
    <property type="match status" value="1"/>
</dbReference>
<sequence length="499" mass="53908">MSYTLSEFGKAAVDADAETRSDPQSIITHVPNANDTASISTSLSSDDDLRLYLAALLPADLVDRPSIDDYILLDHMGEGGMGVVFRAYHRHMEREVALKLLPAWALASPENVRRFRREVKAAARLFHPNIVTALDAREYRGHHYLVTELVDGPNLCDYVASLGPMSVEQAVKATIDAARGLAHAHERGVVHRDVKPGNMLLAPDGTVKVLDLGLARLDSESMPGANPELTATGIVMGTSDYIAPEQAANMKDADARADIYSLGCTLCYLLTGKPIYGHSSSFEKIHAHIYDPIPSLAERRSDVPKRLQAIFERMVAKNREDRYQTMSDLLADLECVLTGGAALKMSVAASPSKTAKLAGKSQTTWYRGLAECLLPWSTLGEERRHRATPGLVAGLGALLAITFAGANSIPVVGNHQSARRPLSNETRVEPSLPQPSAGAWAMPTQSSARVWSQVAGEEDRDGHPSPGRLVMVPTGGEHGARHANLARGLRPFRGGREGT</sequence>
<evidence type="ECO:0000256" key="4">
    <source>
        <dbReference type="ARBA" id="ARBA00022840"/>
    </source>
</evidence>
<dbReference type="AlphaFoldDB" id="A0A518B9I8"/>
<dbReference type="PROSITE" id="PS00108">
    <property type="entry name" value="PROTEIN_KINASE_ST"/>
    <property type="match status" value="1"/>
</dbReference>
<evidence type="ECO:0000313" key="8">
    <source>
        <dbReference type="Proteomes" id="UP000317093"/>
    </source>
</evidence>
<keyword evidence="3 7" id="KW-0418">Kinase</keyword>
<dbReference type="SUPFAM" id="SSF56112">
    <property type="entry name" value="Protein kinase-like (PK-like)"/>
    <property type="match status" value="1"/>
</dbReference>
<proteinExistence type="predicted"/>
<dbReference type="CDD" id="cd14014">
    <property type="entry name" value="STKc_PknB_like"/>
    <property type="match status" value="1"/>
</dbReference>
<feature type="region of interest" description="Disordered" evidence="5">
    <location>
        <begin position="417"/>
        <end position="480"/>
    </location>
</feature>
<dbReference type="Proteomes" id="UP000317093">
    <property type="component" value="Chromosome"/>
</dbReference>
<dbReference type="Gene3D" id="1.10.510.10">
    <property type="entry name" value="Transferase(Phosphotransferase) domain 1"/>
    <property type="match status" value="1"/>
</dbReference>
<dbReference type="InterPro" id="IPR000719">
    <property type="entry name" value="Prot_kinase_dom"/>
</dbReference>
<dbReference type="Gene3D" id="3.30.200.20">
    <property type="entry name" value="Phosphorylase Kinase, domain 1"/>
    <property type="match status" value="1"/>
</dbReference>
<dbReference type="GO" id="GO:0004674">
    <property type="term" value="F:protein serine/threonine kinase activity"/>
    <property type="evidence" value="ECO:0007669"/>
    <property type="project" value="UniProtKB-EC"/>
</dbReference>